<dbReference type="EMBL" id="CAMXCT030000949">
    <property type="protein sequence ID" value="CAL4772381.1"/>
    <property type="molecule type" value="Genomic_DNA"/>
</dbReference>
<comment type="caution">
    <text evidence="2">The sequence shown here is derived from an EMBL/GenBank/DDBJ whole genome shotgun (WGS) entry which is preliminary data.</text>
</comment>
<dbReference type="EMBL" id="CAMXCT010000949">
    <property type="protein sequence ID" value="CAI3985069.1"/>
    <property type="molecule type" value="Genomic_DNA"/>
</dbReference>
<name>A0A9P1FPS0_9DINO</name>
<feature type="non-terminal residue" evidence="2">
    <location>
        <position position="135"/>
    </location>
</feature>
<reference evidence="3 4" key="2">
    <citation type="submission" date="2024-05" db="EMBL/GenBank/DDBJ databases">
        <authorList>
            <person name="Chen Y."/>
            <person name="Shah S."/>
            <person name="Dougan E. K."/>
            <person name="Thang M."/>
            <person name="Chan C."/>
        </authorList>
    </citation>
    <scope>NUCLEOTIDE SEQUENCE [LARGE SCALE GENOMIC DNA]</scope>
</reference>
<sequence>MSDALEQLAEVRAAQRALALEVENSRSAQQRELEGLAASALELTEALQQLSDEAERRGASRDLAAARRRSSELHMELLLAQADTDGDCQDAKQVDEGLERRKLQALEDLKMAKEEVQVYEDCCQQLRAELRAAQV</sequence>
<feature type="coiled-coil region" evidence="1">
    <location>
        <begin position="95"/>
        <end position="129"/>
    </location>
</feature>
<evidence type="ECO:0000313" key="3">
    <source>
        <dbReference type="EMBL" id="CAL4772381.1"/>
    </source>
</evidence>
<proteinExistence type="predicted"/>
<gene>
    <name evidence="2" type="ORF">C1SCF055_LOCUS12555</name>
</gene>
<evidence type="ECO:0000313" key="2">
    <source>
        <dbReference type="EMBL" id="CAI3985069.1"/>
    </source>
</evidence>
<dbReference type="Proteomes" id="UP001152797">
    <property type="component" value="Unassembled WGS sequence"/>
</dbReference>
<dbReference type="AlphaFoldDB" id="A0A9P1FPS0"/>
<protein>
    <submittedName>
        <fullName evidence="2">Uncharacterized protein</fullName>
    </submittedName>
</protein>
<dbReference type="EMBL" id="CAMXCT020000949">
    <property type="protein sequence ID" value="CAL1138444.1"/>
    <property type="molecule type" value="Genomic_DNA"/>
</dbReference>
<evidence type="ECO:0000313" key="4">
    <source>
        <dbReference type="Proteomes" id="UP001152797"/>
    </source>
</evidence>
<accession>A0A9P1FPS0</accession>
<organism evidence="2">
    <name type="scientific">Cladocopium goreaui</name>
    <dbReference type="NCBI Taxonomy" id="2562237"/>
    <lineage>
        <taxon>Eukaryota</taxon>
        <taxon>Sar</taxon>
        <taxon>Alveolata</taxon>
        <taxon>Dinophyceae</taxon>
        <taxon>Suessiales</taxon>
        <taxon>Symbiodiniaceae</taxon>
        <taxon>Cladocopium</taxon>
    </lineage>
</organism>
<keyword evidence="4" id="KW-1185">Reference proteome</keyword>
<evidence type="ECO:0000256" key="1">
    <source>
        <dbReference type="SAM" id="Coils"/>
    </source>
</evidence>
<keyword evidence="1" id="KW-0175">Coiled coil</keyword>
<reference evidence="2" key="1">
    <citation type="submission" date="2022-10" db="EMBL/GenBank/DDBJ databases">
        <authorList>
            <person name="Chen Y."/>
            <person name="Dougan E. K."/>
            <person name="Chan C."/>
            <person name="Rhodes N."/>
            <person name="Thang M."/>
        </authorList>
    </citation>
    <scope>NUCLEOTIDE SEQUENCE</scope>
</reference>